<dbReference type="STRING" id="686832.A0A0C3BY02"/>
<dbReference type="InterPro" id="IPR046670">
    <property type="entry name" value="DUF6540"/>
</dbReference>
<gene>
    <name evidence="1" type="ORF">M413DRAFT_291446</name>
</gene>
<sequence length="175" mass="19554">MVSKREVYIISFKVKKGCDHWGVYFPSESTPTKGKIINISGSPYTGYQHEVKHYWDSKLDQSEIRLYLLGETDASNVVDAEGDGKMKVVFEFNKADRFEDVANGHPPPVVDSALIPTGTVSEVTLALWYDIPGMKRCQEWASEFIDDVVKQGLLPESAVEVCAIARAERNMPPKA</sequence>
<accession>A0A0C3BY02</accession>
<proteinExistence type="predicted"/>
<protein>
    <submittedName>
        <fullName evidence="1">Uncharacterized protein</fullName>
    </submittedName>
</protein>
<dbReference type="AlphaFoldDB" id="A0A0C3BY02"/>
<dbReference type="OrthoDB" id="2972306at2759"/>
<name>A0A0C3BY02_HEBCY</name>
<dbReference type="HOGENOM" id="CLU_099931_0_0_1"/>
<dbReference type="Proteomes" id="UP000053424">
    <property type="component" value="Unassembled WGS sequence"/>
</dbReference>
<reference evidence="1 2" key="1">
    <citation type="submission" date="2014-04" db="EMBL/GenBank/DDBJ databases">
        <authorList>
            <consortium name="DOE Joint Genome Institute"/>
            <person name="Kuo A."/>
            <person name="Gay G."/>
            <person name="Dore J."/>
            <person name="Kohler A."/>
            <person name="Nagy L.G."/>
            <person name="Floudas D."/>
            <person name="Copeland A."/>
            <person name="Barry K.W."/>
            <person name="Cichocki N."/>
            <person name="Veneault-Fourrey C."/>
            <person name="LaButti K."/>
            <person name="Lindquist E.A."/>
            <person name="Lipzen A."/>
            <person name="Lundell T."/>
            <person name="Morin E."/>
            <person name="Murat C."/>
            <person name="Sun H."/>
            <person name="Tunlid A."/>
            <person name="Henrissat B."/>
            <person name="Grigoriev I.V."/>
            <person name="Hibbett D.S."/>
            <person name="Martin F."/>
            <person name="Nordberg H.P."/>
            <person name="Cantor M.N."/>
            <person name="Hua S.X."/>
        </authorList>
    </citation>
    <scope>NUCLEOTIDE SEQUENCE [LARGE SCALE GENOMIC DNA]</scope>
    <source>
        <strain evidence="2">h7</strain>
    </source>
</reference>
<keyword evidence="2" id="KW-1185">Reference proteome</keyword>
<reference evidence="2" key="2">
    <citation type="submission" date="2015-01" db="EMBL/GenBank/DDBJ databases">
        <title>Evolutionary Origins and Diversification of the Mycorrhizal Mutualists.</title>
        <authorList>
            <consortium name="DOE Joint Genome Institute"/>
            <consortium name="Mycorrhizal Genomics Consortium"/>
            <person name="Kohler A."/>
            <person name="Kuo A."/>
            <person name="Nagy L.G."/>
            <person name="Floudas D."/>
            <person name="Copeland A."/>
            <person name="Barry K.W."/>
            <person name="Cichocki N."/>
            <person name="Veneault-Fourrey C."/>
            <person name="LaButti K."/>
            <person name="Lindquist E.A."/>
            <person name="Lipzen A."/>
            <person name="Lundell T."/>
            <person name="Morin E."/>
            <person name="Murat C."/>
            <person name="Riley R."/>
            <person name="Ohm R."/>
            <person name="Sun H."/>
            <person name="Tunlid A."/>
            <person name="Henrissat B."/>
            <person name="Grigoriev I.V."/>
            <person name="Hibbett D.S."/>
            <person name="Martin F."/>
        </authorList>
    </citation>
    <scope>NUCLEOTIDE SEQUENCE [LARGE SCALE GENOMIC DNA]</scope>
    <source>
        <strain evidence="2">h7</strain>
    </source>
</reference>
<dbReference type="EMBL" id="KN831806">
    <property type="protein sequence ID" value="KIM36321.1"/>
    <property type="molecule type" value="Genomic_DNA"/>
</dbReference>
<dbReference type="Pfam" id="PF20174">
    <property type="entry name" value="DUF6540"/>
    <property type="match status" value="1"/>
</dbReference>
<evidence type="ECO:0000313" key="1">
    <source>
        <dbReference type="EMBL" id="KIM36321.1"/>
    </source>
</evidence>
<evidence type="ECO:0000313" key="2">
    <source>
        <dbReference type="Proteomes" id="UP000053424"/>
    </source>
</evidence>
<organism evidence="1 2">
    <name type="scientific">Hebeloma cylindrosporum</name>
    <dbReference type="NCBI Taxonomy" id="76867"/>
    <lineage>
        <taxon>Eukaryota</taxon>
        <taxon>Fungi</taxon>
        <taxon>Dikarya</taxon>
        <taxon>Basidiomycota</taxon>
        <taxon>Agaricomycotina</taxon>
        <taxon>Agaricomycetes</taxon>
        <taxon>Agaricomycetidae</taxon>
        <taxon>Agaricales</taxon>
        <taxon>Agaricineae</taxon>
        <taxon>Hymenogastraceae</taxon>
        <taxon>Hebeloma</taxon>
    </lineage>
</organism>